<evidence type="ECO:0000313" key="4">
    <source>
        <dbReference type="Proteomes" id="UP001501371"/>
    </source>
</evidence>
<sequence length="290" mass="30866">MTTPPIPSVPSTPSTPYRQRAEGAPADGYTSPIPVRRAHFGDALLAEWTKIRSIRSTLWTLGVMVALMLGLGLFIALSLAWTDSGYPEQTVLPLGFFGVMLSSICVITLGVITMTSEFGTGLVRTTLTACPSRTRVLGAKSVVYFALVFVISLMTTTLVGALQTSILNGPPPTGNEWLQATVGVSLFLATLGLFALAIGTLIRHSAGAVTIMIGLVLLPPVLGLFMAGSPWLGAVRDFLYQYSIPMLLVSLYENPTGLPSPSGWWSLWLMIAATAAAMAGALWSLHRRDA</sequence>
<dbReference type="RefSeq" id="WP_344268555.1">
    <property type="nucleotide sequence ID" value="NZ_BAAAKV010000001.1"/>
</dbReference>
<reference evidence="3 4" key="1">
    <citation type="journal article" date="2019" name="Int. J. Syst. Evol. Microbiol.">
        <title>The Global Catalogue of Microorganisms (GCM) 10K type strain sequencing project: providing services to taxonomists for standard genome sequencing and annotation.</title>
        <authorList>
            <consortium name="The Broad Institute Genomics Platform"/>
            <consortium name="The Broad Institute Genome Sequencing Center for Infectious Disease"/>
            <person name="Wu L."/>
            <person name="Ma J."/>
        </authorList>
    </citation>
    <scope>NUCLEOTIDE SEQUENCE [LARGE SCALE GENOMIC DNA]</scope>
    <source>
        <strain evidence="3 4">JCM 12696</strain>
    </source>
</reference>
<feature type="transmembrane region" description="Helical" evidence="2">
    <location>
        <begin position="58"/>
        <end position="82"/>
    </location>
</feature>
<dbReference type="EMBL" id="BAAAKV010000001">
    <property type="protein sequence ID" value="GAA1150147.1"/>
    <property type="molecule type" value="Genomic_DNA"/>
</dbReference>
<protein>
    <submittedName>
        <fullName evidence="3">ABC transporter permease subunit</fullName>
    </submittedName>
</protein>
<feature type="transmembrane region" description="Helical" evidence="2">
    <location>
        <begin position="182"/>
        <end position="202"/>
    </location>
</feature>
<accession>A0ABN1UG37</accession>
<evidence type="ECO:0000256" key="2">
    <source>
        <dbReference type="SAM" id="Phobius"/>
    </source>
</evidence>
<proteinExistence type="predicted"/>
<keyword evidence="4" id="KW-1185">Reference proteome</keyword>
<feature type="transmembrane region" description="Helical" evidence="2">
    <location>
        <begin position="94"/>
        <end position="114"/>
    </location>
</feature>
<feature type="compositionally biased region" description="Pro residues" evidence="1">
    <location>
        <begin position="1"/>
        <end position="10"/>
    </location>
</feature>
<keyword evidence="2" id="KW-0812">Transmembrane</keyword>
<feature type="region of interest" description="Disordered" evidence="1">
    <location>
        <begin position="1"/>
        <end position="30"/>
    </location>
</feature>
<keyword evidence="2" id="KW-0472">Membrane</keyword>
<keyword evidence="2" id="KW-1133">Transmembrane helix</keyword>
<name>A0ABN1UG37_9ACTN</name>
<feature type="transmembrane region" description="Helical" evidence="2">
    <location>
        <begin position="209"/>
        <end position="232"/>
    </location>
</feature>
<comment type="caution">
    <text evidence="3">The sequence shown here is derived from an EMBL/GenBank/DDBJ whole genome shotgun (WGS) entry which is preliminary data.</text>
</comment>
<feature type="transmembrane region" description="Helical" evidence="2">
    <location>
        <begin position="265"/>
        <end position="285"/>
    </location>
</feature>
<dbReference type="Proteomes" id="UP001501371">
    <property type="component" value="Unassembled WGS sequence"/>
</dbReference>
<gene>
    <name evidence="3" type="ORF">GCM10009654_01770</name>
</gene>
<evidence type="ECO:0000256" key="1">
    <source>
        <dbReference type="SAM" id="MobiDB-lite"/>
    </source>
</evidence>
<feature type="transmembrane region" description="Helical" evidence="2">
    <location>
        <begin position="142"/>
        <end position="162"/>
    </location>
</feature>
<evidence type="ECO:0000313" key="3">
    <source>
        <dbReference type="EMBL" id="GAA1150147.1"/>
    </source>
</evidence>
<organism evidence="3 4">
    <name type="scientific">Streptomyces hebeiensis</name>
    <dbReference type="NCBI Taxonomy" id="229486"/>
    <lineage>
        <taxon>Bacteria</taxon>
        <taxon>Bacillati</taxon>
        <taxon>Actinomycetota</taxon>
        <taxon>Actinomycetes</taxon>
        <taxon>Kitasatosporales</taxon>
        <taxon>Streptomycetaceae</taxon>
        <taxon>Streptomyces</taxon>
    </lineage>
</organism>